<accession>A0A9W6UD01</accession>
<keyword evidence="2" id="KW-1185">Reference proteome</keyword>
<dbReference type="PANTHER" id="PTHR33206">
    <property type="entry name" value="PROTEIN CBG10425"/>
    <property type="match status" value="1"/>
</dbReference>
<evidence type="ECO:0000313" key="1">
    <source>
        <dbReference type="EMBL" id="GMF29860.1"/>
    </source>
</evidence>
<dbReference type="EMBL" id="BSXW01000801">
    <property type="protein sequence ID" value="GMF29860.1"/>
    <property type="molecule type" value="Genomic_DNA"/>
</dbReference>
<evidence type="ECO:0000313" key="2">
    <source>
        <dbReference type="Proteomes" id="UP001165083"/>
    </source>
</evidence>
<sequence length="98" mass="10955">MKSNIAGGPSIIFNRYAKRNETTIRGGKICKKIIGYARREGDADKSKAMIAEMIKLVGNIAFGRSGMDMSKHKEIKYESSDKAIKNKIKHFSFNGLRS</sequence>
<organism evidence="1 2">
    <name type="scientific">Phytophthora lilii</name>
    <dbReference type="NCBI Taxonomy" id="2077276"/>
    <lineage>
        <taxon>Eukaryota</taxon>
        <taxon>Sar</taxon>
        <taxon>Stramenopiles</taxon>
        <taxon>Oomycota</taxon>
        <taxon>Peronosporomycetes</taxon>
        <taxon>Peronosporales</taxon>
        <taxon>Peronosporaceae</taxon>
        <taxon>Phytophthora</taxon>
    </lineage>
</organism>
<gene>
    <name evidence="1" type="ORF">Plil01_001270300</name>
</gene>
<dbReference type="Proteomes" id="UP001165083">
    <property type="component" value="Unassembled WGS sequence"/>
</dbReference>
<protein>
    <submittedName>
        <fullName evidence="1">Unnamed protein product</fullName>
    </submittedName>
</protein>
<name>A0A9W6UD01_9STRA</name>
<proteinExistence type="predicted"/>
<comment type="caution">
    <text evidence="1">The sequence shown here is derived from an EMBL/GenBank/DDBJ whole genome shotgun (WGS) entry which is preliminary data.</text>
</comment>
<reference evidence="1" key="1">
    <citation type="submission" date="2023-04" db="EMBL/GenBank/DDBJ databases">
        <title>Phytophthora lilii NBRC 32176.</title>
        <authorList>
            <person name="Ichikawa N."/>
            <person name="Sato H."/>
            <person name="Tonouchi N."/>
        </authorList>
    </citation>
    <scope>NUCLEOTIDE SEQUENCE</scope>
    <source>
        <strain evidence="1">NBRC 32176</strain>
    </source>
</reference>
<dbReference type="PANTHER" id="PTHR33206:SF1">
    <property type="entry name" value="DNA-DIRECTED DNA POLYMERASE"/>
    <property type="match status" value="1"/>
</dbReference>
<dbReference type="OrthoDB" id="115169at2759"/>
<dbReference type="AlphaFoldDB" id="A0A9W6UD01"/>